<protein>
    <recommendedName>
        <fullName evidence="3">Immunity protein Imm1</fullName>
    </recommendedName>
</protein>
<sequence>MSSPVHHLTVIRYPADRPGDTVVTVEPTWDDVAAAVSRLDDHEFPIVELSCTEHDDDEALLVIGGRGRYALTQSVPGWQFSDPSRPDREVRLWTSDQGYFCTEREIITDLGLVLRIVEEFYRTGSYDGLDRFAGVADDSEVTP</sequence>
<evidence type="ECO:0000313" key="2">
    <source>
        <dbReference type="Proteomes" id="UP000602087"/>
    </source>
</evidence>
<dbReference type="AlphaFoldDB" id="A0A934I205"/>
<gene>
    <name evidence="1" type="ORF">JAV76_01740</name>
</gene>
<dbReference type="EMBL" id="JAEINH010000001">
    <property type="protein sequence ID" value="MBI9113733.1"/>
    <property type="molecule type" value="Genomic_DNA"/>
</dbReference>
<dbReference type="Proteomes" id="UP000602087">
    <property type="component" value="Unassembled WGS sequence"/>
</dbReference>
<comment type="caution">
    <text evidence="1">The sequence shown here is derived from an EMBL/GenBank/DDBJ whole genome shotgun (WGS) entry which is preliminary data.</text>
</comment>
<evidence type="ECO:0008006" key="3">
    <source>
        <dbReference type="Google" id="ProtNLM"/>
    </source>
</evidence>
<name>A0A934I205_9MICO</name>
<accession>A0A934I205</accession>
<evidence type="ECO:0000313" key="1">
    <source>
        <dbReference type="EMBL" id="MBI9113733.1"/>
    </source>
</evidence>
<keyword evidence="2" id="KW-1185">Reference proteome</keyword>
<reference evidence="1" key="1">
    <citation type="submission" date="2020-12" db="EMBL/GenBank/DDBJ databases">
        <title>Sanguibacter suaedae sp. nov., isolated from Suaeda aralocaspica.</title>
        <authorList>
            <person name="Ma Q."/>
        </authorList>
    </citation>
    <scope>NUCLEOTIDE SEQUENCE</scope>
    <source>
        <strain evidence="1">YZGR15</strain>
    </source>
</reference>
<organism evidence="1 2">
    <name type="scientific">Sanguibacter suaedae</name>
    <dbReference type="NCBI Taxonomy" id="2795737"/>
    <lineage>
        <taxon>Bacteria</taxon>
        <taxon>Bacillati</taxon>
        <taxon>Actinomycetota</taxon>
        <taxon>Actinomycetes</taxon>
        <taxon>Micrococcales</taxon>
        <taxon>Sanguibacteraceae</taxon>
        <taxon>Sanguibacter</taxon>
    </lineage>
</organism>
<proteinExistence type="predicted"/>